<dbReference type="InterPro" id="IPR003006">
    <property type="entry name" value="Ig/MHC_CS"/>
</dbReference>
<feature type="region of interest" description="Disordered" evidence="5">
    <location>
        <begin position="237"/>
        <end position="269"/>
    </location>
</feature>
<dbReference type="PANTHER" id="PTHR23411">
    <property type="entry name" value="TAPASIN"/>
    <property type="match status" value="1"/>
</dbReference>
<dbReference type="AlphaFoldDB" id="A0A8C1FW98"/>
<evidence type="ECO:0000256" key="5">
    <source>
        <dbReference type="SAM" id="MobiDB-lite"/>
    </source>
</evidence>
<dbReference type="SMART" id="SM00406">
    <property type="entry name" value="IGv"/>
    <property type="match status" value="1"/>
</dbReference>
<dbReference type="Pfam" id="PF07686">
    <property type="entry name" value="V-set"/>
    <property type="match status" value="1"/>
</dbReference>
<dbReference type="Ensembl" id="ENSCCRT00000106378.2">
    <property type="protein sequence ID" value="ENSCCRP00000098040.2"/>
    <property type="gene ID" value="ENSCCRG00000061030.1"/>
</dbReference>
<dbReference type="InterPro" id="IPR013106">
    <property type="entry name" value="Ig_V-set"/>
</dbReference>
<keyword evidence="1" id="KW-0391">Immunity</keyword>
<feature type="domain" description="Ig-like" evidence="6">
    <location>
        <begin position="481"/>
        <end position="578"/>
    </location>
</feature>
<evidence type="ECO:0000256" key="4">
    <source>
        <dbReference type="ARBA" id="ARBA00043265"/>
    </source>
</evidence>
<dbReference type="GO" id="GO:0002250">
    <property type="term" value="P:adaptive immune response"/>
    <property type="evidence" value="ECO:0007669"/>
    <property type="project" value="UniProtKB-KW"/>
</dbReference>
<dbReference type="InterPro" id="IPR036179">
    <property type="entry name" value="Ig-like_dom_sf"/>
</dbReference>
<dbReference type="CDD" id="cd16093">
    <property type="entry name" value="IgC1_CH2_Mu"/>
    <property type="match status" value="1"/>
</dbReference>
<dbReference type="SUPFAM" id="SSF48726">
    <property type="entry name" value="Immunoglobulin"/>
    <property type="match status" value="5"/>
</dbReference>
<dbReference type="FunFam" id="2.60.40.10:FF:000463">
    <property type="entry name" value="Immunoglobulin heavy constant gamma 1"/>
    <property type="match status" value="1"/>
</dbReference>
<keyword evidence="2" id="KW-1064">Adaptive immunity</keyword>
<feature type="domain" description="Ig-like" evidence="6">
    <location>
        <begin position="60"/>
        <end position="160"/>
    </location>
</feature>
<dbReference type="Pfam" id="PF07654">
    <property type="entry name" value="C1-set"/>
    <property type="match status" value="3"/>
</dbReference>
<dbReference type="FunFam" id="2.60.40.10:FF:002350">
    <property type="entry name" value="Immunoglobulin heavy variable 1-4"/>
    <property type="match status" value="1"/>
</dbReference>
<keyword evidence="3" id="KW-0393">Immunoglobulin domain</keyword>
<dbReference type="InterPro" id="IPR007110">
    <property type="entry name" value="Ig-like_dom"/>
</dbReference>
<feature type="domain" description="Ig-like" evidence="6">
    <location>
        <begin position="166"/>
        <end position="263"/>
    </location>
</feature>
<dbReference type="InterPro" id="IPR003597">
    <property type="entry name" value="Ig_C1-set"/>
</dbReference>
<keyword evidence="4" id="KW-1280">Immunoglobulin</keyword>
<evidence type="ECO:0000256" key="1">
    <source>
        <dbReference type="ARBA" id="ARBA00022859"/>
    </source>
</evidence>
<dbReference type="FunFam" id="2.60.40.10:FF:001878">
    <property type="entry name" value="Immunoglobulin heavy variable 1-4"/>
    <property type="match status" value="1"/>
</dbReference>
<evidence type="ECO:0000259" key="6">
    <source>
        <dbReference type="PROSITE" id="PS50835"/>
    </source>
</evidence>
<protein>
    <recommendedName>
        <fullName evidence="6">Ig-like domain-containing protein</fullName>
    </recommendedName>
</protein>
<dbReference type="InterPro" id="IPR003599">
    <property type="entry name" value="Ig_sub"/>
</dbReference>
<evidence type="ECO:0000313" key="7">
    <source>
        <dbReference type="Ensembl" id="ENSCCRP00000098040.2"/>
    </source>
</evidence>
<feature type="domain" description="Ig-like" evidence="6">
    <location>
        <begin position="269"/>
        <end position="372"/>
    </location>
</feature>
<evidence type="ECO:0000256" key="2">
    <source>
        <dbReference type="ARBA" id="ARBA00023130"/>
    </source>
</evidence>
<dbReference type="InterPro" id="IPR050380">
    <property type="entry name" value="Immune_Resp_Modulators"/>
</dbReference>
<dbReference type="Gene3D" id="2.60.40.10">
    <property type="entry name" value="Immunoglobulins"/>
    <property type="match status" value="5"/>
</dbReference>
<reference evidence="7" key="1">
    <citation type="submission" date="2025-08" db="UniProtKB">
        <authorList>
            <consortium name="Ensembl"/>
        </authorList>
    </citation>
    <scope>IDENTIFICATION</scope>
</reference>
<dbReference type="GeneTree" id="ENSGT01150000286993"/>
<organism evidence="7 8">
    <name type="scientific">Cyprinus carpio carpio</name>
    <dbReference type="NCBI Taxonomy" id="630221"/>
    <lineage>
        <taxon>Eukaryota</taxon>
        <taxon>Metazoa</taxon>
        <taxon>Chordata</taxon>
        <taxon>Craniata</taxon>
        <taxon>Vertebrata</taxon>
        <taxon>Euteleostomi</taxon>
        <taxon>Actinopterygii</taxon>
        <taxon>Neopterygii</taxon>
        <taxon>Teleostei</taxon>
        <taxon>Ostariophysi</taxon>
        <taxon>Cypriniformes</taxon>
        <taxon>Cyprinidae</taxon>
        <taxon>Cyprininae</taxon>
        <taxon>Cyprinus</taxon>
    </lineage>
</organism>
<dbReference type="InterPro" id="IPR013783">
    <property type="entry name" value="Ig-like_fold"/>
</dbReference>
<dbReference type="GO" id="GO:0019814">
    <property type="term" value="C:immunoglobulin complex"/>
    <property type="evidence" value="ECO:0007669"/>
    <property type="project" value="UniProtKB-KW"/>
</dbReference>
<dbReference type="Proteomes" id="UP001108240">
    <property type="component" value="Unplaced"/>
</dbReference>
<dbReference type="PROSITE" id="PS00290">
    <property type="entry name" value="IG_MHC"/>
    <property type="match status" value="2"/>
</dbReference>
<dbReference type="CDD" id="cd04981">
    <property type="entry name" value="IgV_H"/>
    <property type="match status" value="1"/>
</dbReference>
<dbReference type="SMART" id="SM00407">
    <property type="entry name" value="IGc1"/>
    <property type="match status" value="3"/>
</dbReference>
<dbReference type="PROSITE" id="PS50835">
    <property type="entry name" value="IG_LIKE"/>
    <property type="match status" value="4"/>
</dbReference>
<accession>A0A8C1FW98</accession>
<name>A0A8C1FW98_CYPCA</name>
<evidence type="ECO:0000313" key="8">
    <source>
        <dbReference type="Proteomes" id="UP001108240"/>
    </source>
</evidence>
<keyword evidence="8" id="KW-1185">Reference proteome</keyword>
<dbReference type="CDD" id="cd05768">
    <property type="entry name" value="IgC1_CH3_IgAGD_CH4_IgAEM"/>
    <property type="match status" value="1"/>
</dbReference>
<dbReference type="SMART" id="SM00409">
    <property type="entry name" value="IG"/>
    <property type="match status" value="3"/>
</dbReference>
<sequence>MQIHHLLDPFIISSESLYSSIFQYTIMEHKILGFTLLLLASQYCWCQTLTESEAPVMKPGESHKLTCTASGLDIAGYWMAWIRQKSGKELEWLALIRSDSQSIYYSQSVQGRFTISRDNSRKQVYLQMNSLKNEDTAVYYCTSHCVYFDYWGKGTKVTVSSAESSPPTSIFAMSQCTPDSTGYVTIGCMARGFSPADSLTFKWTDYNTKELSDFVQYPAFGSGGEYTKVSHMRVRKSELDPQKPYNCEASNSKGKKNSKVPLLPPPPPPDVRATVYLTAPTKMDLENETATFMCLAQRFSPKSHTFKWFLDGNELKKTIENYDKSEKKGSVTEYSATSILQISAEAWKKQTSKVKCEFVHKAGNEEREAEYAVPIQDCSDIAVDIVPPSLEAMLKNRTGVLKCKALSENPGFGKITITANNNNIAEKDIKGNEKHVELDAPIGYEEWSNGTEFTCTVEHNELAEPKSTKFVRENGKKPKKPTVFVLAPPEHKKGEPMTLTCYVKDFYPKEVFVSWLADDEPVTSKYSTSLPIQKDQTFSVYSQLTVNDSKWTNGTVFSCVVYHEAIDEKMRVLTRSITDNIEKAGVINLSMNTPAFCKP</sequence>
<proteinExistence type="predicted"/>
<evidence type="ECO:0000256" key="3">
    <source>
        <dbReference type="ARBA" id="ARBA00023319"/>
    </source>
</evidence>
<reference evidence="7" key="2">
    <citation type="submission" date="2025-09" db="UniProtKB">
        <authorList>
            <consortium name="Ensembl"/>
        </authorList>
    </citation>
    <scope>IDENTIFICATION</scope>
</reference>